<evidence type="ECO:0000259" key="5">
    <source>
        <dbReference type="Pfam" id="PF17187"/>
    </source>
</evidence>
<dbReference type="Pfam" id="PF08622">
    <property type="entry name" value="Svf1"/>
    <property type="match status" value="1"/>
</dbReference>
<evidence type="ECO:0008006" key="8">
    <source>
        <dbReference type="Google" id="ProtNLM"/>
    </source>
</evidence>
<dbReference type="PANTHER" id="PTHR47107:SF2">
    <property type="entry name" value="SURVIVAL FACTOR 2"/>
    <property type="match status" value="1"/>
</dbReference>
<proteinExistence type="inferred from homology"/>
<name>A0A2T9YY27_9FUNG</name>
<evidence type="ECO:0000256" key="2">
    <source>
        <dbReference type="ARBA" id="ARBA00009069"/>
    </source>
</evidence>
<accession>A0A2T9YY27</accession>
<keyword evidence="7" id="KW-1185">Reference proteome</keyword>
<comment type="similarity">
    <text evidence="2">Belongs to the SVF1 family.</text>
</comment>
<protein>
    <recommendedName>
        <fullName evidence="8">Svf1-like C-terminal domain-containing protein</fullName>
    </recommendedName>
</protein>
<feature type="domain" description="Svf1-like N-terminal" evidence="4">
    <location>
        <begin position="44"/>
        <end position="193"/>
    </location>
</feature>
<evidence type="ECO:0000313" key="7">
    <source>
        <dbReference type="Proteomes" id="UP000245383"/>
    </source>
</evidence>
<evidence type="ECO:0000313" key="6">
    <source>
        <dbReference type="EMBL" id="PVU97253.1"/>
    </source>
</evidence>
<organism evidence="6 7">
    <name type="scientific">Smittium simulii</name>
    <dbReference type="NCBI Taxonomy" id="133385"/>
    <lineage>
        <taxon>Eukaryota</taxon>
        <taxon>Fungi</taxon>
        <taxon>Fungi incertae sedis</taxon>
        <taxon>Zoopagomycota</taxon>
        <taxon>Kickxellomycotina</taxon>
        <taxon>Harpellomycetes</taxon>
        <taxon>Harpellales</taxon>
        <taxon>Legeriomycetaceae</taxon>
        <taxon>Smittium</taxon>
    </lineage>
</organism>
<dbReference type="GO" id="GO:0006979">
    <property type="term" value="P:response to oxidative stress"/>
    <property type="evidence" value="ECO:0007669"/>
    <property type="project" value="InterPro"/>
</dbReference>
<sequence>MFWSSSNNSNKTTTALSLVPSGTSPISKVTPEDFTWVCSGAGSETHTIYFRLTDGTFAFAQFAWAKVSISTTFQTNVLIASPGKPIVFETLSNSKMSIGQDKISVVSEYIQFIFDPEMKGATVIYNNNNKKDPITMTITSKFEAAGYKIGDGYNDIAGGTAMHAFYPRVKVEATLCGKGSTVDGTGTGIFIRAASSKILPFNIGSRWYLSLTDSPDFYFHVLHYITPEKYGGENISQAALIRNDKPAVYFYDNVVEIDKLDDSLNSKYHVPRQIRYTLKGRTEDGKAATLQYTAELTDFVYEVDVLGQLNRVLKSFVQAIVTSPYIFDFMENNATLKLCIDGEPEQTMNGKSFHELSFMD</sequence>
<dbReference type="EMBL" id="MBFR01000015">
    <property type="protein sequence ID" value="PVU97253.1"/>
    <property type="molecule type" value="Genomic_DNA"/>
</dbReference>
<dbReference type="InterPro" id="IPR051385">
    <property type="entry name" value="Ceramide-binding_SVF1"/>
</dbReference>
<evidence type="ECO:0000256" key="1">
    <source>
        <dbReference type="ARBA" id="ARBA00004496"/>
    </source>
</evidence>
<evidence type="ECO:0000259" key="4">
    <source>
        <dbReference type="Pfam" id="PF08622"/>
    </source>
</evidence>
<dbReference type="Pfam" id="PF17187">
    <property type="entry name" value="Svf1_C"/>
    <property type="match status" value="1"/>
</dbReference>
<dbReference type="SUPFAM" id="SSF159245">
    <property type="entry name" value="AttH-like"/>
    <property type="match status" value="1"/>
</dbReference>
<feature type="domain" description="Svf1-like C-terminal" evidence="5">
    <location>
        <begin position="200"/>
        <end position="359"/>
    </location>
</feature>
<reference evidence="6 7" key="1">
    <citation type="journal article" date="2018" name="MBio">
        <title>Comparative Genomics Reveals the Core Gene Toolbox for the Fungus-Insect Symbiosis.</title>
        <authorList>
            <person name="Wang Y."/>
            <person name="Stata M."/>
            <person name="Wang W."/>
            <person name="Stajich J.E."/>
            <person name="White M.M."/>
            <person name="Moncalvo J.M."/>
        </authorList>
    </citation>
    <scope>NUCLEOTIDE SEQUENCE [LARGE SCALE GENOMIC DNA]</scope>
    <source>
        <strain evidence="6 7">SWE-8-4</strain>
    </source>
</reference>
<dbReference type="AlphaFoldDB" id="A0A2T9YY27"/>
<evidence type="ECO:0000256" key="3">
    <source>
        <dbReference type="ARBA" id="ARBA00022490"/>
    </source>
</evidence>
<comment type="subcellular location">
    <subcellularLocation>
        <location evidence="1">Cytoplasm</location>
    </subcellularLocation>
</comment>
<dbReference type="InterPro" id="IPR013931">
    <property type="entry name" value="Svf1-like_N"/>
</dbReference>
<comment type="caution">
    <text evidence="6">The sequence shown here is derived from an EMBL/GenBank/DDBJ whole genome shotgun (WGS) entry which is preliminary data.</text>
</comment>
<dbReference type="OrthoDB" id="2590239at2759"/>
<gene>
    <name evidence="6" type="ORF">BB561_000666</name>
</gene>
<dbReference type="Proteomes" id="UP000245383">
    <property type="component" value="Unassembled WGS sequence"/>
</dbReference>
<keyword evidence="3" id="KW-0963">Cytoplasm</keyword>
<dbReference type="GO" id="GO:0005737">
    <property type="term" value="C:cytoplasm"/>
    <property type="evidence" value="ECO:0007669"/>
    <property type="project" value="UniProtKB-SubCell"/>
</dbReference>
<dbReference type="InterPro" id="IPR033394">
    <property type="entry name" value="Svf1-like_C"/>
</dbReference>
<dbReference type="PANTHER" id="PTHR47107">
    <property type="entry name" value="SVF1-LIKE PROTEIN YDR222W-RELATED"/>
    <property type="match status" value="1"/>
</dbReference>